<reference evidence="1" key="1">
    <citation type="submission" date="2014-11" db="EMBL/GenBank/DDBJ databases">
        <authorList>
            <person name="Amaro Gonzalez C."/>
        </authorList>
    </citation>
    <scope>NUCLEOTIDE SEQUENCE</scope>
</reference>
<evidence type="ECO:0000313" key="1">
    <source>
        <dbReference type="EMBL" id="JAH99556.1"/>
    </source>
</evidence>
<protein>
    <submittedName>
        <fullName evidence="1">Uncharacterized protein</fullName>
    </submittedName>
</protein>
<reference evidence="1" key="2">
    <citation type="journal article" date="2015" name="Fish Shellfish Immunol.">
        <title>Early steps in the European eel (Anguilla anguilla)-Vibrio vulnificus interaction in the gills: Role of the RtxA13 toxin.</title>
        <authorList>
            <person name="Callol A."/>
            <person name="Pajuelo D."/>
            <person name="Ebbesson L."/>
            <person name="Teles M."/>
            <person name="MacKenzie S."/>
            <person name="Amaro C."/>
        </authorList>
    </citation>
    <scope>NUCLEOTIDE SEQUENCE</scope>
</reference>
<dbReference type="AlphaFoldDB" id="A0A0E9XAS3"/>
<sequence>MCMYEVGSFIYTVYYVYFYRTYILIGNDVQLFLKNTR</sequence>
<accession>A0A0E9XAS3</accession>
<dbReference type="EMBL" id="GBXM01009021">
    <property type="protein sequence ID" value="JAH99556.1"/>
    <property type="molecule type" value="Transcribed_RNA"/>
</dbReference>
<proteinExistence type="predicted"/>
<name>A0A0E9XAS3_ANGAN</name>
<organism evidence="1">
    <name type="scientific">Anguilla anguilla</name>
    <name type="common">European freshwater eel</name>
    <name type="synonym">Muraena anguilla</name>
    <dbReference type="NCBI Taxonomy" id="7936"/>
    <lineage>
        <taxon>Eukaryota</taxon>
        <taxon>Metazoa</taxon>
        <taxon>Chordata</taxon>
        <taxon>Craniata</taxon>
        <taxon>Vertebrata</taxon>
        <taxon>Euteleostomi</taxon>
        <taxon>Actinopterygii</taxon>
        <taxon>Neopterygii</taxon>
        <taxon>Teleostei</taxon>
        <taxon>Anguilliformes</taxon>
        <taxon>Anguillidae</taxon>
        <taxon>Anguilla</taxon>
    </lineage>
</organism>